<evidence type="ECO:0000259" key="8">
    <source>
        <dbReference type="Pfam" id="PF02687"/>
    </source>
</evidence>
<dbReference type="GO" id="GO:0005886">
    <property type="term" value="C:plasma membrane"/>
    <property type="evidence" value="ECO:0007669"/>
    <property type="project" value="UniProtKB-SubCell"/>
</dbReference>
<keyword evidence="5 7" id="KW-0472">Membrane</keyword>
<feature type="transmembrane region" description="Helical" evidence="7">
    <location>
        <begin position="334"/>
        <end position="356"/>
    </location>
</feature>
<feature type="transmembrane region" description="Helical" evidence="7">
    <location>
        <begin position="387"/>
        <end position="410"/>
    </location>
</feature>
<gene>
    <name evidence="9" type="ORF">SDC9_48421</name>
</gene>
<comment type="caution">
    <text evidence="9">The sequence shown here is derived from an EMBL/GenBank/DDBJ whole genome shotgun (WGS) entry which is preliminary data.</text>
</comment>
<dbReference type="EMBL" id="VSSQ01000850">
    <property type="protein sequence ID" value="MPM02176.1"/>
    <property type="molecule type" value="Genomic_DNA"/>
</dbReference>
<sequence>MIKFLFKGLIRDKSRSLLPIIVVAIGVMMTVFLQAYMNGVFYDSIESAARFTSGHVKVVTNAYKENLSQMPNDYAMTGVDDILERLNTTYPDMEWTDRIMFGGLLDAPDSLGTTRAQGNVAGAGIHLLGTEDEIIRMDLKPKLISGRFPEKNGEVLISNELFKKMKLQLGDPVTLISSTMYGDMAMYNFMVCGTLHFGVSMLDKGMIYADIDDVRMALNMEDAAGEILGFFKDAPYENDRAHAVADQFNADNTNEADVFSLTMMPMSMTNGMDFMITYAENAQFVVILIFVFAMSIVLWNAGLLGGLRRYGEFGLRLAIGENKHETYRSLVGEAVLVGLLGSVIGIAFGLFFAYLMQEHGIDAGDMIKDSTIIMPTVFRAQINSTTYYIGFIPGVLSTVIGAMLAGIGIYKRQTANLFKELQA</sequence>
<evidence type="ECO:0000256" key="2">
    <source>
        <dbReference type="ARBA" id="ARBA00022475"/>
    </source>
</evidence>
<dbReference type="AlphaFoldDB" id="A0A644WE98"/>
<organism evidence="9">
    <name type="scientific">bioreactor metagenome</name>
    <dbReference type="NCBI Taxonomy" id="1076179"/>
    <lineage>
        <taxon>unclassified sequences</taxon>
        <taxon>metagenomes</taxon>
        <taxon>ecological metagenomes</taxon>
    </lineage>
</organism>
<comment type="similarity">
    <text evidence="6">Belongs to the ABC-4 integral membrane protein family.</text>
</comment>
<reference evidence="9" key="1">
    <citation type="submission" date="2019-08" db="EMBL/GenBank/DDBJ databases">
        <authorList>
            <person name="Kucharzyk K."/>
            <person name="Murdoch R.W."/>
            <person name="Higgins S."/>
            <person name="Loffler F."/>
        </authorList>
    </citation>
    <scope>NUCLEOTIDE SEQUENCE</scope>
</reference>
<evidence type="ECO:0000256" key="3">
    <source>
        <dbReference type="ARBA" id="ARBA00022692"/>
    </source>
</evidence>
<evidence type="ECO:0000256" key="1">
    <source>
        <dbReference type="ARBA" id="ARBA00004651"/>
    </source>
</evidence>
<evidence type="ECO:0000256" key="6">
    <source>
        <dbReference type="ARBA" id="ARBA00038076"/>
    </source>
</evidence>
<protein>
    <recommendedName>
        <fullName evidence="8">ABC3 transporter permease C-terminal domain-containing protein</fullName>
    </recommendedName>
</protein>
<evidence type="ECO:0000256" key="7">
    <source>
        <dbReference type="SAM" id="Phobius"/>
    </source>
</evidence>
<dbReference type="InterPro" id="IPR003838">
    <property type="entry name" value="ABC3_permease_C"/>
</dbReference>
<feature type="transmembrane region" description="Helical" evidence="7">
    <location>
        <begin position="284"/>
        <end position="307"/>
    </location>
</feature>
<feature type="transmembrane region" description="Helical" evidence="7">
    <location>
        <begin position="16"/>
        <end position="37"/>
    </location>
</feature>
<dbReference type="PANTHER" id="PTHR30572:SF4">
    <property type="entry name" value="ABC TRANSPORTER PERMEASE YTRF"/>
    <property type="match status" value="1"/>
</dbReference>
<name>A0A644WE98_9ZZZZ</name>
<dbReference type="GO" id="GO:0022857">
    <property type="term" value="F:transmembrane transporter activity"/>
    <property type="evidence" value="ECO:0007669"/>
    <property type="project" value="TreeGrafter"/>
</dbReference>
<evidence type="ECO:0000256" key="4">
    <source>
        <dbReference type="ARBA" id="ARBA00022989"/>
    </source>
</evidence>
<proteinExistence type="inferred from homology"/>
<evidence type="ECO:0000256" key="5">
    <source>
        <dbReference type="ARBA" id="ARBA00023136"/>
    </source>
</evidence>
<keyword evidence="4 7" id="KW-1133">Transmembrane helix</keyword>
<comment type="subcellular location">
    <subcellularLocation>
        <location evidence="1">Cell membrane</location>
        <topology evidence="1">Multi-pass membrane protein</topology>
    </subcellularLocation>
</comment>
<keyword evidence="2" id="KW-1003">Cell membrane</keyword>
<dbReference type="PANTHER" id="PTHR30572">
    <property type="entry name" value="MEMBRANE COMPONENT OF TRANSPORTER-RELATED"/>
    <property type="match status" value="1"/>
</dbReference>
<dbReference type="Pfam" id="PF02687">
    <property type="entry name" value="FtsX"/>
    <property type="match status" value="1"/>
</dbReference>
<dbReference type="InterPro" id="IPR050250">
    <property type="entry name" value="Macrolide_Exporter_MacB"/>
</dbReference>
<evidence type="ECO:0000313" key="9">
    <source>
        <dbReference type="EMBL" id="MPM02176.1"/>
    </source>
</evidence>
<keyword evidence="3 7" id="KW-0812">Transmembrane</keyword>
<feature type="domain" description="ABC3 transporter permease C-terminal" evidence="8">
    <location>
        <begin position="285"/>
        <end position="413"/>
    </location>
</feature>
<accession>A0A644WE98</accession>